<evidence type="ECO:0000256" key="1">
    <source>
        <dbReference type="SAM" id="MobiDB-lite"/>
    </source>
</evidence>
<protein>
    <submittedName>
        <fullName evidence="2">Uncharacterized protein</fullName>
    </submittedName>
</protein>
<feature type="compositionally biased region" description="Basic and acidic residues" evidence="1">
    <location>
        <begin position="17"/>
        <end position="27"/>
    </location>
</feature>
<feature type="region of interest" description="Disordered" evidence="1">
    <location>
        <begin position="17"/>
        <end position="37"/>
    </location>
</feature>
<dbReference type="EMBL" id="LAZR01027409">
    <property type="protein sequence ID" value="KKL65823.1"/>
    <property type="molecule type" value="Genomic_DNA"/>
</dbReference>
<gene>
    <name evidence="2" type="ORF">LCGC14_2151100</name>
</gene>
<comment type="caution">
    <text evidence="2">The sequence shown here is derived from an EMBL/GenBank/DDBJ whole genome shotgun (WGS) entry which is preliminary data.</text>
</comment>
<accession>A0A0F9DVG3</accession>
<dbReference type="AlphaFoldDB" id="A0A0F9DVG3"/>
<organism evidence="2">
    <name type="scientific">marine sediment metagenome</name>
    <dbReference type="NCBI Taxonomy" id="412755"/>
    <lineage>
        <taxon>unclassified sequences</taxon>
        <taxon>metagenomes</taxon>
        <taxon>ecological metagenomes</taxon>
    </lineage>
</organism>
<reference evidence="2" key="1">
    <citation type="journal article" date="2015" name="Nature">
        <title>Complex archaea that bridge the gap between prokaryotes and eukaryotes.</title>
        <authorList>
            <person name="Spang A."/>
            <person name="Saw J.H."/>
            <person name="Jorgensen S.L."/>
            <person name="Zaremba-Niedzwiedzka K."/>
            <person name="Martijn J."/>
            <person name="Lind A.E."/>
            <person name="van Eijk R."/>
            <person name="Schleper C."/>
            <person name="Guy L."/>
            <person name="Ettema T.J."/>
        </authorList>
    </citation>
    <scope>NUCLEOTIDE SEQUENCE</scope>
</reference>
<sequence>MKILDRLFGSREDRFDKTPADLEKGADGVESMTDSAPPKQLLHEPCAKCGGFFRSDMMQRVYHVVVPLFRSVKNTEDIATPYVESTFYCQNCAPHAPLVLVLREPDGEHIDTRHLQVDNGWFQEVDDEGELRHVIDSDEFTRLYCVECGGYTHDEGVECKDCVAREKKSKGKK</sequence>
<name>A0A0F9DVG3_9ZZZZ</name>
<proteinExistence type="predicted"/>
<evidence type="ECO:0000313" key="2">
    <source>
        <dbReference type="EMBL" id="KKL65823.1"/>
    </source>
</evidence>